<name>E1EZE8_GIAIA</name>
<evidence type="ECO:0000313" key="2">
    <source>
        <dbReference type="EMBL" id="EFO64406.1"/>
    </source>
</evidence>
<dbReference type="Proteomes" id="UP000008974">
    <property type="component" value="Unassembled WGS sequence"/>
</dbReference>
<gene>
    <name evidence="2" type="ORF">GLP15_930</name>
</gene>
<proteinExistence type="predicted"/>
<dbReference type="OMA" id="HEEYEHF"/>
<sequence>MAFFKHDFHYDEGEHKQEVERIRHQQSIQKEWLDQQIAEKARLNQEGRRDGRINHEEYEHFEERRIARFKYNLIRRIVENWPSITSFDWAEANQLAQVDPKFKEALEAAKANHEAKERSKAQRQEELQKIQLERLEKEKESARNRNANLGFDINDPYSKLINASRPPHIALPKSYDNADEGMQVQVRTQEQEQEQEQVAVRSGYDSAKSNNLKVVALPPLKTAQARTTTPASGLTSLQSEQQIQSLGVNAEQYSSAYNAPIGIGYPALPQPIYLPQPPQPVQIIAPPQSNHSEMKALLEILQEQKKGILQNDADIHVEKMFEYFQCKLQEIIVSNEKSIEAAVCDGVRKELEEKLSDLKLLMSGIEQKRLESKEKKTRTTCTIERPQEQVDAETSMSPKGHSLTKPSIAINQVPIPHSSETNMRQSYNNDHYKYQQLSLDDPVDKIVTILKERNANRKLALKLREMEFEPLQELPGKDKSASPFAADDGVANVANHQTLSPELKSILNHLNELEKGDSGSPGQKADYSGLLSATEFINRVLQDLKDSDNPTSSP</sequence>
<reference evidence="2 3" key="1">
    <citation type="journal article" date="2010" name="BMC Genomics">
        <title>Genome analysis and comparative genomics of a Giardia intestinalis assemblage E isolate.</title>
        <authorList>
            <person name="Jerlstrom-Hultqvist J."/>
            <person name="Franzen O."/>
            <person name="Ankarklev J."/>
            <person name="Xu F."/>
            <person name="Nohynkova E."/>
            <person name="Andersson J.O."/>
            <person name="Svard S.G."/>
            <person name="Andersson B."/>
        </authorList>
    </citation>
    <scope>NUCLEOTIDE SEQUENCE [LARGE SCALE GENOMIC DNA]</scope>
    <source>
        <strain evidence="2 3">P15</strain>
    </source>
</reference>
<evidence type="ECO:0000256" key="1">
    <source>
        <dbReference type="SAM" id="Coils"/>
    </source>
</evidence>
<accession>E1EZE8</accession>
<comment type="caution">
    <text evidence="2">The sequence shown here is derived from an EMBL/GenBank/DDBJ whole genome shotgun (WGS) entry which is preliminary data.</text>
</comment>
<evidence type="ECO:0000313" key="3">
    <source>
        <dbReference type="Proteomes" id="UP000008974"/>
    </source>
</evidence>
<dbReference type="AlphaFoldDB" id="E1EZE8"/>
<dbReference type="VEuPathDB" id="GiardiaDB:GLP15_930"/>
<keyword evidence="1" id="KW-0175">Coiled coil</keyword>
<protein>
    <submittedName>
        <fullName evidence="2">Uncharacterized protein</fullName>
    </submittedName>
</protein>
<dbReference type="EMBL" id="ACVC01000096">
    <property type="protein sequence ID" value="EFO64406.1"/>
    <property type="molecule type" value="Genomic_DNA"/>
</dbReference>
<organism evidence="2 3">
    <name type="scientific">Giardia intestinalis (strain P15)</name>
    <name type="common">Giardia lamblia</name>
    <dbReference type="NCBI Taxonomy" id="658858"/>
    <lineage>
        <taxon>Eukaryota</taxon>
        <taxon>Metamonada</taxon>
        <taxon>Diplomonadida</taxon>
        <taxon>Hexamitidae</taxon>
        <taxon>Giardiinae</taxon>
        <taxon>Giardia</taxon>
    </lineage>
</organism>
<dbReference type="OrthoDB" id="10257788at2759"/>
<feature type="coiled-coil region" evidence="1">
    <location>
        <begin position="106"/>
        <end position="152"/>
    </location>
</feature>